<name>A0ABR0KM28_9EURO</name>
<comment type="caution">
    <text evidence="15">The sequence shown here is derived from an EMBL/GenBank/DDBJ whole genome shotgun (WGS) entry which is preliminary data.</text>
</comment>
<dbReference type="InterPro" id="IPR008972">
    <property type="entry name" value="Cupredoxin"/>
</dbReference>
<feature type="region of interest" description="Disordered" evidence="10">
    <location>
        <begin position="58"/>
        <end position="168"/>
    </location>
</feature>
<dbReference type="InterPro" id="IPR045087">
    <property type="entry name" value="Cu-oxidase_fam"/>
</dbReference>
<feature type="compositionally biased region" description="Basic and acidic residues" evidence="10">
    <location>
        <begin position="146"/>
        <end position="166"/>
    </location>
</feature>
<evidence type="ECO:0000256" key="6">
    <source>
        <dbReference type="ARBA" id="ARBA00023002"/>
    </source>
</evidence>
<dbReference type="EMBL" id="JAVRRG010000007">
    <property type="protein sequence ID" value="KAK5100261.1"/>
    <property type="molecule type" value="Genomic_DNA"/>
</dbReference>
<feature type="domain" description="Plastocyanin-like" evidence="12">
    <location>
        <begin position="331"/>
        <end position="434"/>
    </location>
</feature>
<evidence type="ECO:0000259" key="12">
    <source>
        <dbReference type="Pfam" id="PF00394"/>
    </source>
</evidence>
<feature type="chain" id="PRO_5046694044" description="laccase" evidence="11">
    <location>
        <begin position="24"/>
        <end position="742"/>
    </location>
</feature>
<gene>
    <name evidence="15" type="ORF">LTR24_001056</name>
</gene>
<dbReference type="PROSITE" id="PS00079">
    <property type="entry name" value="MULTICOPPER_OXIDASE1"/>
    <property type="match status" value="1"/>
</dbReference>
<evidence type="ECO:0000256" key="5">
    <source>
        <dbReference type="ARBA" id="ARBA00022723"/>
    </source>
</evidence>
<evidence type="ECO:0000256" key="3">
    <source>
        <dbReference type="ARBA" id="ARBA00010609"/>
    </source>
</evidence>
<evidence type="ECO:0000259" key="14">
    <source>
        <dbReference type="Pfam" id="PF07732"/>
    </source>
</evidence>
<evidence type="ECO:0000313" key="15">
    <source>
        <dbReference type="EMBL" id="KAK5100261.1"/>
    </source>
</evidence>
<accession>A0ABR0KM28</accession>
<comment type="catalytic activity">
    <reaction evidence="1">
        <text>4 hydroquinone + O2 = 4 benzosemiquinone + 2 H2O</text>
        <dbReference type="Rhea" id="RHEA:11276"/>
        <dbReference type="ChEBI" id="CHEBI:15377"/>
        <dbReference type="ChEBI" id="CHEBI:15379"/>
        <dbReference type="ChEBI" id="CHEBI:17594"/>
        <dbReference type="ChEBI" id="CHEBI:17977"/>
        <dbReference type="EC" id="1.10.3.2"/>
    </reaction>
</comment>
<dbReference type="Gene3D" id="2.60.40.420">
    <property type="entry name" value="Cupredoxins - blue copper proteins"/>
    <property type="match status" value="3"/>
</dbReference>
<dbReference type="Pfam" id="PF07732">
    <property type="entry name" value="Cu-oxidase_3"/>
    <property type="match status" value="1"/>
</dbReference>
<evidence type="ECO:0000256" key="7">
    <source>
        <dbReference type="ARBA" id="ARBA00023008"/>
    </source>
</evidence>
<dbReference type="EC" id="1.10.3.2" evidence="4"/>
<comment type="similarity">
    <text evidence="3">Belongs to the multicopper oxidase family.</text>
</comment>
<keyword evidence="7" id="KW-0186">Copper</keyword>
<dbReference type="PANTHER" id="PTHR11709">
    <property type="entry name" value="MULTI-COPPER OXIDASE"/>
    <property type="match status" value="1"/>
</dbReference>
<dbReference type="InterPro" id="IPR033138">
    <property type="entry name" value="Cu_oxidase_CS"/>
</dbReference>
<protein>
    <recommendedName>
        <fullName evidence="4">laccase</fullName>
        <ecNumber evidence="4">1.10.3.2</ecNumber>
    </recommendedName>
</protein>
<dbReference type="InterPro" id="IPR011707">
    <property type="entry name" value="Cu-oxidase-like_N"/>
</dbReference>
<evidence type="ECO:0000259" key="13">
    <source>
        <dbReference type="Pfam" id="PF07731"/>
    </source>
</evidence>
<keyword evidence="9" id="KW-0439">Lignin degradation</keyword>
<feature type="signal peptide" evidence="11">
    <location>
        <begin position="1"/>
        <end position="23"/>
    </location>
</feature>
<evidence type="ECO:0000256" key="1">
    <source>
        <dbReference type="ARBA" id="ARBA00000349"/>
    </source>
</evidence>
<dbReference type="Proteomes" id="UP001345013">
    <property type="component" value="Unassembled WGS sequence"/>
</dbReference>
<dbReference type="Pfam" id="PF07731">
    <property type="entry name" value="Cu-oxidase_2"/>
    <property type="match status" value="1"/>
</dbReference>
<keyword evidence="8" id="KW-0325">Glycoprotein</keyword>
<evidence type="ECO:0000256" key="2">
    <source>
        <dbReference type="ARBA" id="ARBA00001935"/>
    </source>
</evidence>
<evidence type="ECO:0000313" key="16">
    <source>
        <dbReference type="Proteomes" id="UP001345013"/>
    </source>
</evidence>
<comment type="cofactor">
    <cofactor evidence="2">
        <name>Cu cation</name>
        <dbReference type="ChEBI" id="CHEBI:23378"/>
    </cofactor>
</comment>
<reference evidence="15 16" key="1">
    <citation type="submission" date="2023-08" db="EMBL/GenBank/DDBJ databases">
        <title>Black Yeasts Isolated from many extreme environments.</title>
        <authorList>
            <person name="Coleine C."/>
            <person name="Stajich J.E."/>
            <person name="Selbmann L."/>
        </authorList>
    </citation>
    <scope>NUCLEOTIDE SEQUENCE [LARGE SCALE GENOMIC DNA]</scope>
    <source>
        <strain evidence="15 16">CCFEE 5885</strain>
    </source>
</reference>
<proteinExistence type="inferred from homology"/>
<evidence type="ECO:0000256" key="8">
    <source>
        <dbReference type="ARBA" id="ARBA00023180"/>
    </source>
</evidence>
<evidence type="ECO:0000256" key="10">
    <source>
        <dbReference type="SAM" id="MobiDB-lite"/>
    </source>
</evidence>
<evidence type="ECO:0000256" key="9">
    <source>
        <dbReference type="ARBA" id="ARBA00023185"/>
    </source>
</evidence>
<dbReference type="PANTHER" id="PTHR11709:SF87">
    <property type="entry name" value="LACCASE"/>
    <property type="match status" value="1"/>
</dbReference>
<organism evidence="15 16">
    <name type="scientific">Lithohypha guttulata</name>
    <dbReference type="NCBI Taxonomy" id="1690604"/>
    <lineage>
        <taxon>Eukaryota</taxon>
        <taxon>Fungi</taxon>
        <taxon>Dikarya</taxon>
        <taxon>Ascomycota</taxon>
        <taxon>Pezizomycotina</taxon>
        <taxon>Eurotiomycetes</taxon>
        <taxon>Chaetothyriomycetidae</taxon>
        <taxon>Chaetothyriales</taxon>
        <taxon>Trichomeriaceae</taxon>
        <taxon>Lithohypha</taxon>
    </lineage>
</organism>
<feature type="domain" description="Plastocyanin-like" evidence="14">
    <location>
        <begin position="185"/>
        <end position="295"/>
    </location>
</feature>
<keyword evidence="11" id="KW-0732">Signal</keyword>
<sequence>MRSLKYLPALLPLHFLNAYAGRGEDHDTTVVVTSTRTVTICPITELFTCEADILPSTTTKNTKTTSVSVTTTKSGGDNDNGNGHGSTSSHSGVMTTTYTGSSSLTTSSGSHGNSTTTISTSSHSQNSTETARPIAEPRCGNGDVGNNEKDRSKWCNNKSTKDDTHHNYRTGQTKKFELVIEDAVVDFDGTGAKPAFTINGKTPGEAIVANWGDMVEITVTNKLTTNATTIHWHGIRQFGSNDQDGVPGVTECSIAPGSTRTYTWHASTYGTGWYHSHTLAQYGGGIRGPIIIHGPATDNYDLDMGTVMIDETFSQTIFQMAYNIARVRGALPFSTNYMLNGKNKSPDGSSGEASKWVVKKGKKHLFRIINSSAQTAFAVHFDNHKMKVVSADFTPIVPYETDTLWLASGQRYNVIVEMNQPAGAYYLRAVTQTGCGIQCLNNGLGTSNGIFSYEGSSAEPTAGNFTLTTTGVCKDEPLASLVPYVSKSGGSRPTFESTAKVMPAGNAAQQNFDSYGPVNRWFMGGPSALGSNSGTLIGSKTINVTFDQPTLKTLATVPDLAYNSSIYSNAVVLDGVAGDWVYFVIQNNFQTSHPMHLHGHDFSVLGQGSGVFTAGMVGQLNFDNPIRRDTALLTGFGNPTAFTSGWTVIGFQTDNPGAWLMHCHIIWHADGGMGVQYLERPSEIDASKYYNSGDFQNECSAYSSYQSGGGELKAPYEAGIKRHIEDHKFHGYAHGHAAIRHS</sequence>
<feature type="compositionally biased region" description="Low complexity" evidence="10">
    <location>
        <begin position="58"/>
        <end position="130"/>
    </location>
</feature>
<dbReference type="CDD" id="cd13901">
    <property type="entry name" value="CuRO_3_MaLCC_like"/>
    <property type="match status" value="1"/>
</dbReference>
<dbReference type="InterPro" id="IPR011706">
    <property type="entry name" value="Cu-oxidase_C"/>
</dbReference>
<dbReference type="Pfam" id="PF00394">
    <property type="entry name" value="Cu-oxidase"/>
    <property type="match status" value="1"/>
</dbReference>
<dbReference type="CDD" id="cd13880">
    <property type="entry name" value="CuRO_2_MaLCC_like"/>
    <property type="match status" value="1"/>
</dbReference>
<dbReference type="PROSITE" id="PS00080">
    <property type="entry name" value="MULTICOPPER_OXIDASE2"/>
    <property type="match status" value="1"/>
</dbReference>
<evidence type="ECO:0000256" key="4">
    <source>
        <dbReference type="ARBA" id="ARBA00012297"/>
    </source>
</evidence>
<keyword evidence="6" id="KW-0560">Oxidoreductase</keyword>
<dbReference type="InterPro" id="IPR001117">
    <property type="entry name" value="Cu-oxidase_2nd"/>
</dbReference>
<keyword evidence="16" id="KW-1185">Reference proteome</keyword>
<feature type="domain" description="Plastocyanin-like" evidence="13">
    <location>
        <begin position="545"/>
        <end position="682"/>
    </location>
</feature>
<dbReference type="InterPro" id="IPR002355">
    <property type="entry name" value="Cu_oxidase_Cu_BS"/>
</dbReference>
<evidence type="ECO:0000256" key="11">
    <source>
        <dbReference type="SAM" id="SignalP"/>
    </source>
</evidence>
<keyword evidence="5" id="KW-0479">Metal-binding</keyword>
<dbReference type="SUPFAM" id="SSF49503">
    <property type="entry name" value="Cupredoxins"/>
    <property type="match status" value="3"/>
</dbReference>